<accession>A0A1E7ZG97</accession>
<reference evidence="3 4" key="1">
    <citation type="submission" date="2016-08" db="EMBL/GenBank/DDBJ databases">
        <authorList>
            <person name="Seilhamer J.J."/>
        </authorList>
    </citation>
    <scope>NUCLEOTIDE SEQUENCE [LARGE SCALE GENOMIC DNA]</scope>
    <source>
        <strain evidence="3 4">KCTC 42603</strain>
    </source>
</reference>
<evidence type="ECO:0000313" key="4">
    <source>
        <dbReference type="Proteomes" id="UP000175691"/>
    </source>
</evidence>
<feature type="chain" id="PRO_5009209855" description="DUF2608 domain-containing protein" evidence="2">
    <location>
        <begin position="24"/>
        <end position="296"/>
    </location>
</feature>
<evidence type="ECO:0000256" key="2">
    <source>
        <dbReference type="SAM" id="SignalP"/>
    </source>
</evidence>
<evidence type="ECO:0000256" key="1">
    <source>
        <dbReference type="ARBA" id="ARBA00022729"/>
    </source>
</evidence>
<protein>
    <recommendedName>
        <fullName evidence="5">DUF2608 domain-containing protein</fullName>
    </recommendedName>
</protein>
<dbReference type="AlphaFoldDB" id="A0A1E7ZG97"/>
<keyword evidence="4" id="KW-1185">Reference proteome</keyword>
<comment type="caution">
    <text evidence="3">The sequence shown here is derived from an EMBL/GenBank/DDBJ whole genome shotgun (WGS) entry which is preliminary data.</text>
</comment>
<dbReference type="SUPFAM" id="SSF56784">
    <property type="entry name" value="HAD-like"/>
    <property type="match status" value="1"/>
</dbReference>
<name>A0A1E7ZG97_9ALTE</name>
<dbReference type="EMBL" id="MDHN01000004">
    <property type="protein sequence ID" value="OFC72462.1"/>
    <property type="molecule type" value="Genomic_DNA"/>
</dbReference>
<keyword evidence="1 2" id="KW-0732">Signal</keyword>
<dbReference type="PROSITE" id="PS51257">
    <property type="entry name" value="PROKAR_LIPOPROTEIN"/>
    <property type="match status" value="1"/>
</dbReference>
<dbReference type="InterPro" id="IPR036412">
    <property type="entry name" value="HAD-like_sf"/>
</dbReference>
<dbReference type="Pfam" id="PF11019">
    <property type="entry name" value="DUF2608"/>
    <property type="match status" value="1"/>
</dbReference>
<evidence type="ECO:0008006" key="5">
    <source>
        <dbReference type="Google" id="ProtNLM"/>
    </source>
</evidence>
<proteinExistence type="predicted"/>
<dbReference type="OrthoDB" id="7170926at2"/>
<evidence type="ECO:0000313" key="3">
    <source>
        <dbReference type="EMBL" id="OFC72462.1"/>
    </source>
</evidence>
<dbReference type="Gene3D" id="3.40.50.1000">
    <property type="entry name" value="HAD superfamily/HAD-like"/>
    <property type="match status" value="1"/>
</dbReference>
<dbReference type="STRING" id="1656094.BFC18_02565"/>
<sequence>MENPLFKSALLSVATALFLTACASTPTPKGAVKITETTSYSDIDAKVDAFNRKYGPENVLIVSDIDNTLLTSATDLGGDIWYQWQRGKLDIQPTDQQKVSCLFEDTIGLLYELNPMRLTDPLVPEMVATWQMNGNTVMALTSRDPRYRAATERELESNGIDMTKSPLTTEDGALPEYREQLERELTYSQGVMMTTGMNKGDMLHWVLKQTNRHFDAVVFIDDSERNIDNMYAAWKDSGTDMQIFYYTHVEEARIAAFGSVLTQQQADKMAADYEILNSTLLRVFPARPTQHCLTVN</sequence>
<dbReference type="Proteomes" id="UP000175691">
    <property type="component" value="Unassembled WGS sequence"/>
</dbReference>
<dbReference type="InterPro" id="IPR022565">
    <property type="entry name" value="DUF2608"/>
</dbReference>
<gene>
    <name evidence="3" type="ORF">BFC18_02565</name>
</gene>
<organism evidence="3 4">
    <name type="scientific">Alteromonas confluentis</name>
    <dbReference type="NCBI Taxonomy" id="1656094"/>
    <lineage>
        <taxon>Bacteria</taxon>
        <taxon>Pseudomonadati</taxon>
        <taxon>Pseudomonadota</taxon>
        <taxon>Gammaproteobacteria</taxon>
        <taxon>Alteromonadales</taxon>
        <taxon>Alteromonadaceae</taxon>
        <taxon>Alteromonas/Salinimonas group</taxon>
        <taxon>Alteromonas</taxon>
    </lineage>
</organism>
<dbReference type="InterPro" id="IPR023214">
    <property type="entry name" value="HAD_sf"/>
</dbReference>
<feature type="signal peptide" evidence="2">
    <location>
        <begin position="1"/>
        <end position="23"/>
    </location>
</feature>